<feature type="compositionally biased region" description="Polar residues" evidence="1">
    <location>
        <begin position="21"/>
        <end position="36"/>
    </location>
</feature>
<keyword evidence="3" id="KW-1185">Reference proteome</keyword>
<protein>
    <submittedName>
        <fullName evidence="2">Uncharacterized protein</fullName>
    </submittedName>
</protein>
<accession>A0A177T9I4</accession>
<evidence type="ECO:0000313" key="3">
    <source>
        <dbReference type="Proteomes" id="UP000077521"/>
    </source>
</evidence>
<evidence type="ECO:0000256" key="1">
    <source>
        <dbReference type="SAM" id="MobiDB-lite"/>
    </source>
</evidence>
<sequence>MSDHLNSHPPSNGSPEVGDATQASDALRTASQTAQDNDLALLVAQLAESRSGGSDMPPPPPPPQQEEGLLAPAPFSAIAAQQEEAQYAAEALTRRDSSLSHDRMNLDPQLGGGHGADPMGLQLNGNTATKRTASEAFPNTEESRGSGSNLSASVSASASASGSVSGGDRGGGSAPHSRPVPDFVRLTAAGGYHSRDPTTEADPTLRYWHETPAGWITAAAHPYAAAGLFVEDAWSAQARKAIEAVPNGYMRFFKLIDRKQRLSNPRRANKAADQPAEGDQAAAAVAATAATATATAAEAKEVKLEWREIYRCKACGAEQDSPAGHTENVQKHIRLRKCKRLQDPPFRSGLLQDKDSLVQAVLKLPNAEKGNDRTEAAALAQTAATGSSSASVGPGTVDILTISSIRDFLLEIRRPFSFVGSPQFSQFFKEMKVTAIDLGQTPEADLLASLKHADGRLDTLLQTGLDGAKERHDASFASLCVLPIKPPGPTGVARSTRAQVLLWLHHASSINNVGWMSVACATIDLADTDPEKPSADATLYTILQQSLAGLEMRGTNSIPVRISNPALAPVIALGEAPRRPQKFDCVPEPVQTISRAAELLLAHLGLDVASKTMHLTLSTEGSAPGSQSSSGPRSELAHTLNAELCRPRRLRVIAGKSPMPESVRKAMSVIYAASEAVLLVPVEQQTMAGTQPWQVLLDLTRAELGSFTWRDWAAALMAFQDIQQNSEKTPTRLGSIPTMTPAELEEMQTITALLRQMISVTNLLESPGGSLGNELPVIWSTATSFASAAQKHIIIRSALQAAADELRRDALLFAQSKAHLLATVLHPSHRVIRLYKLDATLATRALDLLTAEFVAPKPAPETAEGQSAAGQTIDYGDIFPDLVEQESGSVLYSNFELKAALNRFDAASHNWLAGNGVPFSTSVQAYWGEPGRPEVLVHAANRYLWMPPLTASKLAEEACFEAAQFGTGGGLRDSSGDVAMEEGVLGLVMHRLRRFSRKTMEFSGVQS</sequence>
<organism evidence="2 3">
    <name type="scientific">Tilletia indica</name>
    <dbReference type="NCBI Taxonomy" id="43049"/>
    <lineage>
        <taxon>Eukaryota</taxon>
        <taxon>Fungi</taxon>
        <taxon>Dikarya</taxon>
        <taxon>Basidiomycota</taxon>
        <taxon>Ustilaginomycotina</taxon>
        <taxon>Exobasidiomycetes</taxon>
        <taxon>Tilletiales</taxon>
        <taxon>Tilletiaceae</taxon>
        <taxon>Tilletia</taxon>
    </lineage>
</organism>
<feature type="compositionally biased region" description="Basic and acidic residues" evidence="1">
    <location>
        <begin position="92"/>
        <end position="105"/>
    </location>
</feature>
<dbReference type="EMBL" id="LWDF02000139">
    <property type="protein sequence ID" value="KAE8256241.1"/>
    <property type="molecule type" value="Genomic_DNA"/>
</dbReference>
<feature type="compositionally biased region" description="Gly residues" evidence="1">
    <location>
        <begin position="164"/>
        <end position="173"/>
    </location>
</feature>
<proteinExistence type="predicted"/>
<dbReference type="Proteomes" id="UP000077521">
    <property type="component" value="Unassembled WGS sequence"/>
</dbReference>
<feature type="region of interest" description="Disordered" evidence="1">
    <location>
        <begin position="1"/>
        <end position="181"/>
    </location>
</feature>
<dbReference type="AlphaFoldDB" id="A0A177T9I4"/>
<reference evidence="2" key="1">
    <citation type="submission" date="2016-04" db="EMBL/GenBank/DDBJ databases">
        <authorList>
            <person name="Nguyen H.D."/>
            <person name="Samba Siva P."/>
            <person name="Cullis J."/>
            <person name="Levesque C.A."/>
            <person name="Hambleton S."/>
        </authorList>
    </citation>
    <scope>NUCLEOTIDE SEQUENCE</scope>
    <source>
        <strain evidence="2">DAOMC 236416</strain>
    </source>
</reference>
<evidence type="ECO:0000313" key="2">
    <source>
        <dbReference type="EMBL" id="KAE8256241.1"/>
    </source>
</evidence>
<dbReference type="OrthoDB" id="3361736at2759"/>
<feature type="compositionally biased region" description="Low complexity" evidence="1">
    <location>
        <begin position="77"/>
        <end position="91"/>
    </location>
</feature>
<feature type="compositionally biased region" description="Low complexity" evidence="1">
    <location>
        <begin position="145"/>
        <end position="163"/>
    </location>
</feature>
<name>A0A177T9I4_9BASI</name>
<comment type="caution">
    <text evidence="2">The sequence shown here is derived from an EMBL/GenBank/DDBJ whole genome shotgun (WGS) entry which is preliminary data.</text>
</comment>
<reference evidence="2" key="2">
    <citation type="journal article" date="2019" name="IMA Fungus">
        <title>Genome sequencing and comparison of five Tilletia species to identify candidate genes for the detection of regulated species infecting wheat.</title>
        <authorList>
            <person name="Nguyen H.D.T."/>
            <person name="Sultana T."/>
            <person name="Kesanakurti P."/>
            <person name="Hambleton S."/>
        </authorList>
    </citation>
    <scope>NUCLEOTIDE SEQUENCE</scope>
    <source>
        <strain evidence="2">DAOMC 236416</strain>
    </source>
</reference>
<gene>
    <name evidence="2" type="ORF">A4X13_0g2774</name>
</gene>